<organism evidence="1 2">
    <name type="scientific">Falsibacillus albus</name>
    <dbReference type="NCBI Taxonomy" id="2478915"/>
    <lineage>
        <taxon>Bacteria</taxon>
        <taxon>Bacillati</taxon>
        <taxon>Bacillota</taxon>
        <taxon>Bacilli</taxon>
        <taxon>Bacillales</taxon>
        <taxon>Bacillaceae</taxon>
        <taxon>Falsibacillus</taxon>
    </lineage>
</organism>
<dbReference type="EMBL" id="RCVZ01000010">
    <property type="protein sequence ID" value="RLQ94365.1"/>
    <property type="molecule type" value="Genomic_DNA"/>
</dbReference>
<keyword evidence="1" id="KW-0436">Ligase</keyword>
<dbReference type="Gene3D" id="3.90.1140.10">
    <property type="entry name" value="Cyclic phosphodiesterase"/>
    <property type="match status" value="1"/>
</dbReference>
<dbReference type="PANTHER" id="PTHR40037:SF1">
    <property type="entry name" value="PHOSPHOESTERASE SAOUHSC_00951-RELATED"/>
    <property type="match status" value="1"/>
</dbReference>
<dbReference type="PANTHER" id="PTHR40037">
    <property type="entry name" value="PHOSPHOESTERASE YJCG-RELATED"/>
    <property type="match status" value="1"/>
</dbReference>
<sequence>MYRSICLFPQFNNIKLINAIRKKYDSLYKIVPPHITLIFPFRSEISTSELKAHMENVLLEENTFNITLKGITGSEGGYLFLGVKEGNDSIIRLHDKLYGGMLAQFYNRKISYLPHMTVGRVHNEHEFEGAIEVTEAYNENFCSKINNVYLESIHDDGKSEIEHIHRLS</sequence>
<dbReference type="AlphaFoldDB" id="A0A3L7JVM6"/>
<reference evidence="1 2" key="1">
    <citation type="submission" date="2018-10" db="EMBL/GenBank/DDBJ databases">
        <title>Falsibacillus sp. genome draft.</title>
        <authorList>
            <person name="Shi S."/>
        </authorList>
    </citation>
    <scope>NUCLEOTIDE SEQUENCE [LARGE SCALE GENOMIC DNA]</scope>
    <source>
        <strain evidence="1 2">GY 10110</strain>
    </source>
</reference>
<dbReference type="InterPro" id="IPR009097">
    <property type="entry name" value="Cyclic_Pdiesterase"/>
</dbReference>
<evidence type="ECO:0000313" key="1">
    <source>
        <dbReference type="EMBL" id="RLQ94365.1"/>
    </source>
</evidence>
<comment type="caution">
    <text evidence="1">The sequence shown here is derived from an EMBL/GenBank/DDBJ whole genome shotgun (WGS) entry which is preliminary data.</text>
</comment>
<gene>
    <name evidence="1" type="ORF">D9X91_14145</name>
</gene>
<protein>
    <submittedName>
        <fullName evidence="1">2'-5' RNA ligase family protein</fullName>
    </submittedName>
</protein>
<dbReference type="OrthoDB" id="1524661at2"/>
<dbReference type="Pfam" id="PF13563">
    <property type="entry name" value="2_5_RNA_ligase2"/>
    <property type="match status" value="1"/>
</dbReference>
<dbReference type="GO" id="GO:0016874">
    <property type="term" value="F:ligase activity"/>
    <property type="evidence" value="ECO:0007669"/>
    <property type="project" value="UniProtKB-KW"/>
</dbReference>
<proteinExistence type="predicted"/>
<dbReference type="InterPro" id="IPR050580">
    <property type="entry name" value="2H_phosphoesterase_YjcG-like"/>
</dbReference>
<accession>A0A3L7JVM6</accession>
<dbReference type="Proteomes" id="UP000276770">
    <property type="component" value="Unassembled WGS sequence"/>
</dbReference>
<dbReference type="SUPFAM" id="SSF55144">
    <property type="entry name" value="LigT-like"/>
    <property type="match status" value="1"/>
</dbReference>
<evidence type="ECO:0000313" key="2">
    <source>
        <dbReference type="Proteomes" id="UP000276770"/>
    </source>
</evidence>
<keyword evidence="2" id="KW-1185">Reference proteome</keyword>
<name>A0A3L7JVM6_9BACI</name>